<organism evidence="1">
    <name type="scientific">Glycine soja</name>
    <name type="common">Wild soybean</name>
    <dbReference type="NCBI Taxonomy" id="3848"/>
    <lineage>
        <taxon>Eukaryota</taxon>
        <taxon>Viridiplantae</taxon>
        <taxon>Streptophyta</taxon>
        <taxon>Embryophyta</taxon>
        <taxon>Tracheophyta</taxon>
        <taxon>Spermatophyta</taxon>
        <taxon>Magnoliopsida</taxon>
        <taxon>eudicotyledons</taxon>
        <taxon>Gunneridae</taxon>
        <taxon>Pentapetalae</taxon>
        <taxon>rosids</taxon>
        <taxon>fabids</taxon>
        <taxon>Fabales</taxon>
        <taxon>Fabaceae</taxon>
        <taxon>Papilionoideae</taxon>
        <taxon>50 kb inversion clade</taxon>
        <taxon>NPAAA clade</taxon>
        <taxon>indigoferoid/millettioid clade</taxon>
        <taxon>Phaseoleae</taxon>
        <taxon>Glycine</taxon>
        <taxon>Glycine subgen. Soja</taxon>
    </lineage>
</organism>
<dbReference type="AlphaFoldDB" id="A0A0B2QUA6"/>
<proteinExistence type="predicted"/>
<accession>A0A0B2QUA6</accession>
<name>A0A0B2QUA6_GLYSO</name>
<dbReference type="Proteomes" id="UP000053555">
    <property type="component" value="Unassembled WGS sequence"/>
</dbReference>
<sequence>MFYGTTTQQSQALKWFVEVITYYQDWARAKAVQHNATRLGDNDQGIVVAVRTDFMKPRLKVSEGAAWALAGAIQFFQGIFEIDCKGVVDRIRGSTKEV</sequence>
<reference evidence="1" key="1">
    <citation type="submission" date="2014-07" db="EMBL/GenBank/DDBJ databases">
        <title>Identification of a novel salt tolerance gene in wild soybean by whole-genome sequencing.</title>
        <authorList>
            <person name="Lam H.-M."/>
            <person name="Qi X."/>
            <person name="Li M.-W."/>
            <person name="Liu X."/>
            <person name="Xie M."/>
            <person name="Ni M."/>
            <person name="Xu X."/>
        </authorList>
    </citation>
    <scope>NUCLEOTIDE SEQUENCE [LARGE SCALE GENOMIC DNA]</scope>
    <source>
        <tissue evidence="1">Root</tissue>
    </source>
</reference>
<protein>
    <submittedName>
        <fullName evidence="1">Uncharacterized protein</fullName>
    </submittedName>
</protein>
<evidence type="ECO:0000313" key="1">
    <source>
        <dbReference type="EMBL" id="KHN23217.1"/>
    </source>
</evidence>
<gene>
    <name evidence="1" type="ORF">glysoja_046198</name>
</gene>
<dbReference type="EMBL" id="KN656488">
    <property type="protein sequence ID" value="KHN23217.1"/>
    <property type="molecule type" value="Genomic_DNA"/>
</dbReference>